<reference evidence="2" key="1">
    <citation type="submission" date="2020-04" db="EMBL/GenBank/DDBJ databases">
        <authorList>
            <person name="Chiriac C."/>
            <person name="Salcher M."/>
            <person name="Ghai R."/>
            <person name="Kavagutti S V."/>
        </authorList>
    </citation>
    <scope>NUCLEOTIDE SEQUENCE</scope>
</reference>
<keyword evidence="1" id="KW-0812">Transmembrane</keyword>
<keyword evidence="1" id="KW-0472">Membrane</keyword>
<evidence type="ECO:0000313" key="2">
    <source>
        <dbReference type="EMBL" id="CAB4130217.1"/>
    </source>
</evidence>
<proteinExistence type="predicted"/>
<gene>
    <name evidence="2" type="ORF">UFOVP116_328</name>
</gene>
<name>A0A6J5LB21_9CAUD</name>
<sequence length="99" mass="11599">MSFFTQWVEPTVNYLKNDYREWPFRFIMELIAWALSIACALIIALTLPNPPFLYVYPMFMTQCALFGWGAWTRGSVGMTANCFLLVCIDMFGYIRFLNQ</sequence>
<feature type="transmembrane region" description="Helical" evidence="1">
    <location>
        <begin position="78"/>
        <end position="96"/>
    </location>
</feature>
<evidence type="ECO:0000256" key="1">
    <source>
        <dbReference type="SAM" id="Phobius"/>
    </source>
</evidence>
<feature type="transmembrane region" description="Helical" evidence="1">
    <location>
        <begin position="53"/>
        <end position="71"/>
    </location>
</feature>
<protein>
    <submittedName>
        <fullName evidence="2">Uncharacterized protein</fullName>
    </submittedName>
</protein>
<feature type="transmembrane region" description="Helical" evidence="1">
    <location>
        <begin position="26"/>
        <end position="47"/>
    </location>
</feature>
<accession>A0A6J5LB21</accession>
<dbReference type="EMBL" id="LR796237">
    <property type="protein sequence ID" value="CAB4130217.1"/>
    <property type="molecule type" value="Genomic_DNA"/>
</dbReference>
<keyword evidence="1" id="KW-1133">Transmembrane helix</keyword>
<organism evidence="2">
    <name type="scientific">uncultured Caudovirales phage</name>
    <dbReference type="NCBI Taxonomy" id="2100421"/>
    <lineage>
        <taxon>Viruses</taxon>
        <taxon>Duplodnaviria</taxon>
        <taxon>Heunggongvirae</taxon>
        <taxon>Uroviricota</taxon>
        <taxon>Caudoviricetes</taxon>
        <taxon>Peduoviridae</taxon>
        <taxon>Maltschvirus</taxon>
        <taxon>Maltschvirus maltsch</taxon>
    </lineage>
</organism>